<keyword evidence="1" id="KW-0812">Transmembrane</keyword>
<protein>
    <recommendedName>
        <fullName evidence="4">Histidine kinase</fullName>
    </recommendedName>
</protein>
<dbReference type="InterPro" id="IPR045616">
    <property type="entry name" value="DUF6446"/>
</dbReference>
<reference evidence="2 3" key="1">
    <citation type="submission" date="2017-05" db="EMBL/GenBank/DDBJ databases">
        <authorList>
            <person name="Song R."/>
            <person name="Chenine A.L."/>
            <person name="Ruprecht R.M."/>
        </authorList>
    </citation>
    <scope>NUCLEOTIDE SEQUENCE [LARGE SCALE GENOMIC DNA]</scope>
    <source>
        <strain evidence="2 3">CECT 8489</strain>
    </source>
</reference>
<dbReference type="RefSeq" id="WP_093975052.1">
    <property type="nucleotide sequence ID" value="NZ_FXXQ01000010.1"/>
</dbReference>
<name>A0A238J3E8_9RHOB</name>
<keyword evidence="3" id="KW-1185">Reference proteome</keyword>
<sequence length="176" mass="19213">MNGKVIGIILIATGVFGGAGVYYLQEYGFYETIEATSDDMVQITSVTTDAPESILFSDFQAIDADSSPIRYRACFTTPQSLAMMTETYELYDTPTPLNAPGWFDCFDADAIAEALDTGTAFAFMGTENVTYGIDRIVAIHEDGRGFVWHQINECGEEVFDGNAPPEGCPTPPERTE</sequence>
<accession>A0A238J3E8</accession>
<keyword evidence="1" id="KW-1133">Transmembrane helix</keyword>
<dbReference type="AlphaFoldDB" id="A0A238J3E8"/>
<dbReference type="EMBL" id="FXXQ01000010">
    <property type="protein sequence ID" value="SMX24851.1"/>
    <property type="molecule type" value="Genomic_DNA"/>
</dbReference>
<dbReference type="OrthoDB" id="7819947at2"/>
<evidence type="ECO:0008006" key="4">
    <source>
        <dbReference type="Google" id="ProtNLM"/>
    </source>
</evidence>
<dbReference type="Pfam" id="PF20044">
    <property type="entry name" value="DUF6446"/>
    <property type="match status" value="1"/>
</dbReference>
<evidence type="ECO:0000313" key="2">
    <source>
        <dbReference type="EMBL" id="SMX24851.1"/>
    </source>
</evidence>
<evidence type="ECO:0000313" key="3">
    <source>
        <dbReference type="Proteomes" id="UP000201838"/>
    </source>
</evidence>
<feature type="transmembrane region" description="Helical" evidence="1">
    <location>
        <begin position="6"/>
        <end position="24"/>
    </location>
</feature>
<gene>
    <name evidence="2" type="ORF">BOA8489_02982</name>
</gene>
<proteinExistence type="predicted"/>
<dbReference type="Proteomes" id="UP000201838">
    <property type="component" value="Unassembled WGS sequence"/>
</dbReference>
<keyword evidence="1" id="KW-0472">Membrane</keyword>
<evidence type="ECO:0000256" key="1">
    <source>
        <dbReference type="SAM" id="Phobius"/>
    </source>
</evidence>
<organism evidence="2 3">
    <name type="scientific">Boseongicola aestuarii</name>
    <dbReference type="NCBI Taxonomy" id="1470561"/>
    <lineage>
        <taxon>Bacteria</taxon>
        <taxon>Pseudomonadati</taxon>
        <taxon>Pseudomonadota</taxon>
        <taxon>Alphaproteobacteria</taxon>
        <taxon>Rhodobacterales</taxon>
        <taxon>Paracoccaceae</taxon>
        <taxon>Boseongicola</taxon>
    </lineage>
</organism>